<dbReference type="GO" id="GO:0005886">
    <property type="term" value="C:plasma membrane"/>
    <property type="evidence" value="ECO:0007669"/>
    <property type="project" value="UniProtKB-SubCell"/>
</dbReference>
<dbReference type="PROSITE" id="PS50109">
    <property type="entry name" value="HIS_KIN"/>
    <property type="match status" value="1"/>
</dbReference>
<comment type="subcellular location">
    <subcellularLocation>
        <location evidence="2">Cell membrane</location>
        <topology evidence="2">Multi-pass membrane protein</topology>
    </subcellularLocation>
</comment>
<accession>W7YJ62</accession>
<keyword evidence="5" id="KW-0597">Phosphoprotein</keyword>
<dbReference type="CDD" id="cd06225">
    <property type="entry name" value="HAMP"/>
    <property type="match status" value="1"/>
</dbReference>
<reference evidence="17 18" key="1">
    <citation type="journal article" date="2014" name="Genome Announc.">
        <title>Draft Genome Sequence of Paenibacillus pini JCM 16418T, Isolated from the Rhizosphere of Pine Tree.</title>
        <authorList>
            <person name="Yuki M."/>
            <person name="Oshima K."/>
            <person name="Suda W."/>
            <person name="Oshida Y."/>
            <person name="Kitamura K."/>
            <person name="Iida Y."/>
            <person name="Hattori M."/>
            <person name="Ohkuma M."/>
        </authorList>
    </citation>
    <scope>NUCLEOTIDE SEQUENCE [LARGE SCALE GENOMIC DNA]</scope>
    <source>
        <strain evidence="17 18">JCM 16418</strain>
    </source>
</reference>
<dbReference type="Pfam" id="PF02518">
    <property type="entry name" value="HATPase_c"/>
    <property type="match status" value="1"/>
</dbReference>
<evidence type="ECO:0000256" key="9">
    <source>
        <dbReference type="ARBA" id="ARBA00022777"/>
    </source>
</evidence>
<proteinExistence type="predicted"/>
<keyword evidence="10" id="KW-0067">ATP-binding</keyword>
<dbReference type="PROSITE" id="PS50885">
    <property type="entry name" value="HAMP"/>
    <property type="match status" value="1"/>
</dbReference>
<dbReference type="InterPro" id="IPR004358">
    <property type="entry name" value="Sig_transdc_His_kin-like_C"/>
</dbReference>
<dbReference type="CDD" id="cd12912">
    <property type="entry name" value="PDC2_MCP_like"/>
    <property type="match status" value="1"/>
</dbReference>
<evidence type="ECO:0000256" key="5">
    <source>
        <dbReference type="ARBA" id="ARBA00022553"/>
    </source>
</evidence>
<dbReference type="SUPFAM" id="SSF55874">
    <property type="entry name" value="ATPase domain of HSP90 chaperone/DNA topoisomerase II/histidine kinase"/>
    <property type="match status" value="1"/>
</dbReference>
<evidence type="ECO:0000259" key="15">
    <source>
        <dbReference type="PROSITE" id="PS50109"/>
    </source>
</evidence>
<dbReference type="Gene3D" id="6.10.340.10">
    <property type="match status" value="1"/>
</dbReference>
<dbReference type="EC" id="2.7.13.3" evidence="3"/>
<keyword evidence="11 14" id="KW-1133">Transmembrane helix</keyword>
<dbReference type="Proteomes" id="UP000019364">
    <property type="component" value="Unassembled WGS sequence"/>
</dbReference>
<comment type="catalytic activity">
    <reaction evidence="1">
        <text>ATP + protein L-histidine = ADP + protein N-phospho-L-histidine.</text>
        <dbReference type="EC" id="2.7.13.3"/>
    </reaction>
</comment>
<keyword evidence="6" id="KW-0808">Transferase</keyword>
<feature type="domain" description="Histidine kinase" evidence="15">
    <location>
        <begin position="485"/>
        <end position="586"/>
    </location>
</feature>
<evidence type="ECO:0000259" key="16">
    <source>
        <dbReference type="PROSITE" id="PS50885"/>
    </source>
</evidence>
<evidence type="ECO:0000256" key="1">
    <source>
        <dbReference type="ARBA" id="ARBA00000085"/>
    </source>
</evidence>
<dbReference type="Pfam" id="PF06580">
    <property type="entry name" value="His_kinase"/>
    <property type="match status" value="1"/>
</dbReference>
<evidence type="ECO:0000313" key="18">
    <source>
        <dbReference type="Proteomes" id="UP000019364"/>
    </source>
</evidence>
<dbReference type="STRING" id="1236976.JCM16418_2593"/>
<feature type="transmembrane region" description="Helical" evidence="14">
    <location>
        <begin position="21"/>
        <end position="41"/>
    </location>
</feature>
<keyword evidence="12" id="KW-0902">Two-component regulatory system</keyword>
<evidence type="ECO:0000256" key="7">
    <source>
        <dbReference type="ARBA" id="ARBA00022692"/>
    </source>
</evidence>
<evidence type="ECO:0000256" key="13">
    <source>
        <dbReference type="ARBA" id="ARBA00023136"/>
    </source>
</evidence>
<dbReference type="EMBL" id="BAVZ01000007">
    <property type="protein sequence ID" value="GAF08512.1"/>
    <property type="molecule type" value="Genomic_DNA"/>
</dbReference>
<dbReference type="InterPro" id="IPR003594">
    <property type="entry name" value="HATPase_dom"/>
</dbReference>
<dbReference type="InterPro" id="IPR005467">
    <property type="entry name" value="His_kinase_dom"/>
</dbReference>
<dbReference type="SMART" id="SM00387">
    <property type="entry name" value="HATPase_c"/>
    <property type="match status" value="1"/>
</dbReference>
<evidence type="ECO:0000256" key="2">
    <source>
        <dbReference type="ARBA" id="ARBA00004651"/>
    </source>
</evidence>
<evidence type="ECO:0000256" key="6">
    <source>
        <dbReference type="ARBA" id="ARBA00022679"/>
    </source>
</evidence>
<dbReference type="GO" id="GO:0005524">
    <property type="term" value="F:ATP binding"/>
    <property type="evidence" value="ECO:0007669"/>
    <property type="project" value="UniProtKB-KW"/>
</dbReference>
<gene>
    <name evidence="17" type="ORF">JCM16418_2593</name>
</gene>
<dbReference type="InterPro" id="IPR003660">
    <property type="entry name" value="HAMP_dom"/>
</dbReference>
<dbReference type="OrthoDB" id="9809348at2"/>
<dbReference type="PANTHER" id="PTHR34220">
    <property type="entry name" value="SENSOR HISTIDINE KINASE YPDA"/>
    <property type="match status" value="1"/>
</dbReference>
<dbReference type="eggNOG" id="COG2972">
    <property type="taxonomic scope" value="Bacteria"/>
</dbReference>
<evidence type="ECO:0000256" key="8">
    <source>
        <dbReference type="ARBA" id="ARBA00022741"/>
    </source>
</evidence>
<dbReference type="Gene3D" id="3.30.565.10">
    <property type="entry name" value="Histidine kinase-like ATPase, C-terminal domain"/>
    <property type="match status" value="1"/>
</dbReference>
<organism evidence="17 18">
    <name type="scientific">Paenibacillus pini JCM 16418</name>
    <dbReference type="NCBI Taxonomy" id="1236976"/>
    <lineage>
        <taxon>Bacteria</taxon>
        <taxon>Bacillati</taxon>
        <taxon>Bacillota</taxon>
        <taxon>Bacilli</taxon>
        <taxon>Bacillales</taxon>
        <taxon>Paenibacillaceae</taxon>
        <taxon>Paenibacillus</taxon>
    </lineage>
</organism>
<keyword evidence="7 14" id="KW-0812">Transmembrane</keyword>
<sequence length="598" mass="67207">MILHKWKHRLLPGSISSKITFAYIWLFAVLLILLAVTTYFISSTILINKSIVNMEQNLRLASEKLDMIMSEAETFAQMAITDAKVQEIISKPKPNNYLAYYNDQIGMQNALFGFTEKTLIDSVIVYDELGGVYSSGVERDISDTSALYKKKFSMAGVGSEWLDTTLSNYKREDGYRNVISFYQKFYSSKTGLPIGLIQLSINEKSMNQQYRNISIGKGGNIFIVNRKGVVISDSNQSRIYQSVASEPYFPWVMGHEEGDIYKVDGQKQIVVSRYFPKLDWVILGVVPVGEVTKDNQVLIRQFSLLCLLFIALAAALTSITSRSITRPLLALKRTMKKMKEGNLDVVFDVETRDEIGALGMEFNKMVNRTKLLMEQIVEDEKKLKEIELAALQSQINPHFLYNTLESISALADLERGSDIVTLVQKLAAFYRGVLSKGSPIIRVADELNITRNYLDILKVRYGDRISSHFEVDSSVLEYPTIKLLLQPLVENAVYHGLRFKRDKGQLDISVYEAKGCLILSVTDNGIGMEPEKLNDILRQHSADGSGFGVKSTDERIKIYFGSAYGLQISSEYGIGTTVTAVLPLLDMEGFTHDSGDSR</sequence>
<dbReference type="Pfam" id="PF00672">
    <property type="entry name" value="HAMP"/>
    <property type="match status" value="1"/>
</dbReference>
<dbReference type="AlphaFoldDB" id="W7YJ62"/>
<name>W7YJ62_9BACL</name>
<keyword evidence="9 17" id="KW-0418">Kinase</keyword>
<evidence type="ECO:0000256" key="4">
    <source>
        <dbReference type="ARBA" id="ARBA00022475"/>
    </source>
</evidence>
<keyword evidence="18" id="KW-1185">Reference proteome</keyword>
<evidence type="ECO:0000256" key="11">
    <source>
        <dbReference type="ARBA" id="ARBA00022989"/>
    </source>
</evidence>
<dbReference type="SUPFAM" id="SSF158472">
    <property type="entry name" value="HAMP domain-like"/>
    <property type="match status" value="1"/>
</dbReference>
<evidence type="ECO:0000256" key="12">
    <source>
        <dbReference type="ARBA" id="ARBA00023012"/>
    </source>
</evidence>
<dbReference type="InterPro" id="IPR010559">
    <property type="entry name" value="Sig_transdc_His_kin_internal"/>
</dbReference>
<evidence type="ECO:0000256" key="3">
    <source>
        <dbReference type="ARBA" id="ARBA00012438"/>
    </source>
</evidence>
<dbReference type="GO" id="GO:0000155">
    <property type="term" value="F:phosphorelay sensor kinase activity"/>
    <property type="evidence" value="ECO:0007669"/>
    <property type="project" value="InterPro"/>
</dbReference>
<protein>
    <recommendedName>
        <fullName evidence="3">histidine kinase</fullName>
        <ecNumber evidence="3">2.7.13.3</ecNumber>
    </recommendedName>
</protein>
<feature type="transmembrane region" description="Helical" evidence="14">
    <location>
        <begin position="302"/>
        <end position="329"/>
    </location>
</feature>
<dbReference type="Gene3D" id="3.30.450.20">
    <property type="entry name" value="PAS domain"/>
    <property type="match status" value="1"/>
</dbReference>
<dbReference type="SMART" id="SM00304">
    <property type="entry name" value="HAMP"/>
    <property type="match status" value="1"/>
</dbReference>
<keyword evidence="4" id="KW-1003">Cell membrane</keyword>
<feature type="domain" description="HAMP" evidence="16">
    <location>
        <begin position="322"/>
        <end position="374"/>
    </location>
</feature>
<dbReference type="PANTHER" id="PTHR34220:SF7">
    <property type="entry name" value="SENSOR HISTIDINE KINASE YPDA"/>
    <property type="match status" value="1"/>
</dbReference>
<evidence type="ECO:0000256" key="10">
    <source>
        <dbReference type="ARBA" id="ARBA00022840"/>
    </source>
</evidence>
<evidence type="ECO:0000256" key="14">
    <source>
        <dbReference type="SAM" id="Phobius"/>
    </source>
</evidence>
<dbReference type="Pfam" id="PF02743">
    <property type="entry name" value="dCache_1"/>
    <property type="match status" value="1"/>
</dbReference>
<dbReference type="InterPro" id="IPR033479">
    <property type="entry name" value="dCache_1"/>
</dbReference>
<dbReference type="RefSeq" id="WP_036649006.1">
    <property type="nucleotide sequence ID" value="NZ_BAVZ01000007.1"/>
</dbReference>
<dbReference type="InterPro" id="IPR050640">
    <property type="entry name" value="Bact_2-comp_sensor_kinase"/>
</dbReference>
<comment type="caution">
    <text evidence="17">The sequence shown here is derived from an EMBL/GenBank/DDBJ whole genome shotgun (WGS) entry which is preliminary data.</text>
</comment>
<keyword evidence="13 14" id="KW-0472">Membrane</keyword>
<dbReference type="PRINTS" id="PR00344">
    <property type="entry name" value="BCTRLSENSOR"/>
</dbReference>
<keyword evidence="8" id="KW-0547">Nucleotide-binding</keyword>
<evidence type="ECO:0000313" key="17">
    <source>
        <dbReference type="EMBL" id="GAF08512.1"/>
    </source>
</evidence>
<dbReference type="InterPro" id="IPR036890">
    <property type="entry name" value="HATPase_C_sf"/>
</dbReference>